<accession>A0A1G8I9H8</accession>
<reference evidence="2" key="1">
    <citation type="submission" date="2016-10" db="EMBL/GenBank/DDBJ databases">
        <authorList>
            <person name="Varghese N."/>
            <person name="Submissions S."/>
        </authorList>
    </citation>
    <scope>NUCLEOTIDE SEQUENCE [LARGE SCALE GENOMIC DNA]</scope>
    <source>
        <strain evidence="2">DSM 21632</strain>
    </source>
</reference>
<keyword evidence="2" id="KW-1185">Reference proteome</keyword>
<dbReference type="STRING" id="568899.SAMN05192534_12354"/>
<protein>
    <submittedName>
        <fullName evidence="1">Uncharacterized protein</fullName>
    </submittedName>
</protein>
<proteinExistence type="predicted"/>
<dbReference type="RefSeq" id="WP_175487541.1">
    <property type="nucleotide sequence ID" value="NZ_FNDK01000023.1"/>
</dbReference>
<dbReference type="EMBL" id="FNDK01000023">
    <property type="protein sequence ID" value="SDI15618.1"/>
    <property type="molecule type" value="Genomic_DNA"/>
</dbReference>
<evidence type="ECO:0000313" key="2">
    <source>
        <dbReference type="Proteomes" id="UP000199163"/>
    </source>
</evidence>
<sequence length="58" mass="7131">MDRLFQKYKRKIEEGTGGIIKGEEVDFYKMAAFYEVIQKEEKMRIRDEMNRFERVHGR</sequence>
<dbReference type="Proteomes" id="UP000199163">
    <property type="component" value="Unassembled WGS sequence"/>
</dbReference>
<dbReference type="AlphaFoldDB" id="A0A1G8I9H8"/>
<organism evidence="1 2">
    <name type="scientific">Alteribacillus persepolensis</name>
    <dbReference type="NCBI Taxonomy" id="568899"/>
    <lineage>
        <taxon>Bacteria</taxon>
        <taxon>Bacillati</taxon>
        <taxon>Bacillota</taxon>
        <taxon>Bacilli</taxon>
        <taxon>Bacillales</taxon>
        <taxon>Bacillaceae</taxon>
        <taxon>Alteribacillus</taxon>
    </lineage>
</organism>
<evidence type="ECO:0000313" key="1">
    <source>
        <dbReference type="EMBL" id="SDI15618.1"/>
    </source>
</evidence>
<name>A0A1G8I9H8_9BACI</name>
<gene>
    <name evidence="1" type="ORF">SAMN05192534_12354</name>
</gene>